<name>A0A7J7LIU6_9MAGN</name>
<evidence type="ECO:0000313" key="2">
    <source>
        <dbReference type="Proteomes" id="UP000541444"/>
    </source>
</evidence>
<organism evidence="1 2">
    <name type="scientific">Kingdonia uniflora</name>
    <dbReference type="NCBI Taxonomy" id="39325"/>
    <lineage>
        <taxon>Eukaryota</taxon>
        <taxon>Viridiplantae</taxon>
        <taxon>Streptophyta</taxon>
        <taxon>Embryophyta</taxon>
        <taxon>Tracheophyta</taxon>
        <taxon>Spermatophyta</taxon>
        <taxon>Magnoliopsida</taxon>
        <taxon>Ranunculales</taxon>
        <taxon>Circaeasteraceae</taxon>
        <taxon>Kingdonia</taxon>
    </lineage>
</organism>
<protein>
    <submittedName>
        <fullName evidence="1">Uncharacterized protein</fullName>
    </submittedName>
</protein>
<gene>
    <name evidence="1" type="ORF">GIB67_039408</name>
</gene>
<proteinExistence type="predicted"/>
<evidence type="ECO:0000313" key="1">
    <source>
        <dbReference type="EMBL" id="KAF6142444.1"/>
    </source>
</evidence>
<reference evidence="1 2" key="1">
    <citation type="journal article" date="2020" name="IScience">
        <title>Genome Sequencing of the Endangered Kingdonia uniflora (Circaeasteraceae, Ranunculales) Reveals Potential Mechanisms of Evolutionary Specialization.</title>
        <authorList>
            <person name="Sun Y."/>
            <person name="Deng T."/>
            <person name="Zhang A."/>
            <person name="Moore M.J."/>
            <person name="Landis J.B."/>
            <person name="Lin N."/>
            <person name="Zhang H."/>
            <person name="Zhang X."/>
            <person name="Huang J."/>
            <person name="Zhang X."/>
            <person name="Sun H."/>
            <person name="Wang H."/>
        </authorList>
    </citation>
    <scope>NUCLEOTIDE SEQUENCE [LARGE SCALE GENOMIC DNA]</scope>
    <source>
        <strain evidence="1">TB1705</strain>
        <tissue evidence="1">Leaf</tissue>
    </source>
</reference>
<accession>A0A7J7LIU6</accession>
<feature type="non-terminal residue" evidence="1">
    <location>
        <position position="60"/>
    </location>
</feature>
<keyword evidence="2" id="KW-1185">Reference proteome</keyword>
<comment type="caution">
    <text evidence="1">The sequence shown here is derived from an EMBL/GenBank/DDBJ whole genome shotgun (WGS) entry which is preliminary data.</text>
</comment>
<dbReference type="EMBL" id="JACGCM010002254">
    <property type="protein sequence ID" value="KAF6142444.1"/>
    <property type="molecule type" value="Genomic_DNA"/>
</dbReference>
<dbReference type="Proteomes" id="UP000541444">
    <property type="component" value="Unassembled WGS sequence"/>
</dbReference>
<dbReference type="AlphaFoldDB" id="A0A7J7LIU6"/>
<sequence>YVYSRLQLPGSLRKNEVCTTGKPYKREREKSCVVTVVRSCFYRESLPNGSLFIQTCGTCP</sequence>